<accession>A0A7X2IXC6</accession>
<keyword evidence="1" id="KW-1133">Transmembrane helix</keyword>
<protein>
    <recommendedName>
        <fullName evidence="4">YrhC family protein</fullName>
    </recommendedName>
</protein>
<comment type="caution">
    <text evidence="2">The sequence shown here is derived from an EMBL/GenBank/DDBJ whole genome shotgun (WGS) entry which is preliminary data.</text>
</comment>
<dbReference type="AlphaFoldDB" id="A0A7X2IXC6"/>
<dbReference type="InterPro" id="IPR025418">
    <property type="entry name" value="YrhC-like"/>
</dbReference>
<dbReference type="EMBL" id="WKKI01000004">
    <property type="protein sequence ID" value="MRX71349.1"/>
    <property type="molecule type" value="Genomic_DNA"/>
</dbReference>
<sequence length="78" mass="8882">MSKKEISSKMTDYKYYAFTLLAVSVYLYLGLILPTAGDLAQLQVTLMMTTVCVFLSGSFLFFKKSLKYKKMIDDEAVE</sequence>
<evidence type="ECO:0000313" key="2">
    <source>
        <dbReference type="EMBL" id="MRX71349.1"/>
    </source>
</evidence>
<keyword evidence="1" id="KW-0812">Transmembrane</keyword>
<feature type="transmembrane region" description="Helical" evidence="1">
    <location>
        <begin position="15"/>
        <end position="36"/>
    </location>
</feature>
<keyword evidence="3" id="KW-1185">Reference proteome</keyword>
<dbReference type="OrthoDB" id="2943632at2"/>
<feature type="transmembrane region" description="Helical" evidence="1">
    <location>
        <begin position="42"/>
        <end position="62"/>
    </location>
</feature>
<reference evidence="2 3" key="1">
    <citation type="submission" date="2019-11" db="EMBL/GenBank/DDBJ databases">
        <title>Bacillus lacus genome.</title>
        <authorList>
            <person name="Allen C.J."/>
            <person name="Newman J.D."/>
        </authorList>
    </citation>
    <scope>NUCLEOTIDE SEQUENCE [LARGE SCALE GENOMIC DNA]</scope>
    <source>
        <strain evidence="2 3">KCTC 33946</strain>
    </source>
</reference>
<name>A0A7X2IXC6_9BACI</name>
<proteinExistence type="predicted"/>
<evidence type="ECO:0000313" key="3">
    <source>
        <dbReference type="Proteomes" id="UP000448867"/>
    </source>
</evidence>
<organism evidence="2 3">
    <name type="scientific">Metabacillus lacus</name>
    <dbReference type="NCBI Taxonomy" id="1983721"/>
    <lineage>
        <taxon>Bacteria</taxon>
        <taxon>Bacillati</taxon>
        <taxon>Bacillota</taxon>
        <taxon>Bacilli</taxon>
        <taxon>Bacillales</taxon>
        <taxon>Bacillaceae</taxon>
        <taxon>Metabacillus</taxon>
    </lineage>
</organism>
<dbReference type="Pfam" id="PF14143">
    <property type="entry name" value="YrhC"/>
    <property type="match status" value="1"/>
</dbReference>
<keyword evidence="1" id="KW-0472">Membrane</keyword>
<gene>
    <name evidence="2" type="ORF">GJU40_04070</name>
</gene>
<evidence type="ECO:0000256" key="1">
    <source>
        <dbReference type="SAM" id="Phobius"/>
    </source>
</evidence>
<dbReference type="RefSeq" id="WP_154306485.1">
    <property type="nucleotide sequence ID" value="NZ_WKKI01000004.1"/>
</dbReference>
<evidence type="ECO:0008006" key="4">
    <source>
        <dbReference type="Google" id="ProtNLM"/>
    </source>
</evidence>
<dbReference type="Proteomes" id="UP000448867">
    <property type="component" value="Unassembled WGS sequence"/>
</dbReference>